<dbReference type="GO" id="GO:0009451">
    <property type="term" value="P:RNA modification"/>
    <property type="evidence" value="ECO:0007669"/>
    <property type="project" value="InterPro"/>
</dbReference>
<evidence type="ECO:0000256" key="2">
    <source>
        <dbReference type="PROSITE-ProRule" id="PRU00708"/>
    </source>
</evidence>
<evidence type="ECO:0000313" key="3">
    <source>
        <dbReference type="EMBL" id="JAT42583.1"/>
    </source>
</evidence>
<dbReference type="AlphaFoldDB" id="A0A1D1XJK2"/>
<dbReference type="Pfam" id="PF01535">
    <property type="entry name" value="PPR"/>
    <property type="match status" value="4"/>
</dbReference>
<protein>
    <submittedName>
        <fullName evidence="3">Pentatricopeptide repeat-containing protein At1g09220, mitochondrial</fullName>
    </submittedName>
</protein>
<dbReference type="FunFam" id="1.25.40.10:FF:000348">
    <property type="entry name" value="Pentatricopeptide repeat-containing protein chloroplastic"/>
    <property type="match status" value="1"/>
</dbReference>
<dbReference type="NCBIfam" id="TIGR00756">
    <property type="entry name" value="PPR"/>
    <property type="match status" value="6"/>
</dbReference>
<dbReference type="Pfam" id="PF13041">
    <property type="entry name" value="PPR_2"/>
    <property type="match status" value="2"/>
</dbReference>
<feature type="repeat" description="PPR" evidence="2">
    <location>
        <begin position="313"/>
        <end position="347"/>
    </location>
</feature>
<dbReference type="Gene3D" id="1.25.40.10">
    <property type="entry name" value="Tetratricopeptide repeat domain"/>
    <property type="match status" value="3"/>
</dbReference>
<evidence type="ECO:0000256" key="1">
    <source>
        <dbReference type="ARBA" id="ARBA00022737"/>
    </source>
</evidence>
<accession>A0A1D1XJK2</accession>
<keyword evidence="1" id="KW-0677">Repeat</keyword>
<dbReference type="InterPro" id="IPR002885">
    <property type="entry name" value="PPR_rpt"/>
</dbReference>
<dbReference type="PROSITE" id="PS51375">
    <property type="entry name" value="PPR"/>
    <property type="match status" value="5"/>
</dbReference>
<gene>
    <name evidence="3" type="primary">PCMP-E25_0</name>
    <name evidence="3" type="ORF">g.28186</name>
</gene>
<dbReference type="FunFam" id="1.25.40.10:FF:001213">
    <property type="entry name" value="Pentatricopeptide repeat-containing protein, mitochondrial"/>
    <property type="match status" value="1"/>
</dbReference>
<reference evidence="3" key="1">
    <citation type="submission" date="2015-07" db="EMBL/GenBank/DDBJ databases">
        <title>Transcriptome Assembly of Anthurium amnicola.</title>
        <authorList>
            <person name="Suzuki J."/>
        </authorList>
    </citation>
    <scope>NUCLEOTIDE SEQUENCE</scope>
</reference>
<proteinExistence type="predicted"/>
<dbReference type="InterPro" id="IPR011990">
    <property type="entry name" value="TPR-like_helical_dom_sf"/>
</dbReference>
<feature type="repeat" description="PPR" evidence="2">
    <location>
        <begin position="210"/>
        <end position="244"/>
    </location>
</feature>
<feature type="repeat" description="PPR" evidence="2">
    <location>
        <begin position="281"/>
        <end position="311"/>
    </location>
</feature>
<dbReference type="InterPro" id="IPR046848">
    <property type="entry name" value="E_motif"/>
</dbReference>
<name>A0A1D1XJK2_9ARAE</name>
<feature type="repeat" description="PPR" evidence="2">
    <location>
        <begin position="148"/>
        <end position="182"/>
    </location>
</feature>
<dbReference type="PANTHER" id="PTHR47926">
    <property type="entry name" value="PENTATRICOPEPTIDE REPEAT-CONTAINING PROTEIN"/>
    <property type="match status" value="1"/>
</dbReference>
<feature type="repeat" description="PPR" evidence="2">
    <location>
        <begin position="348"/>
        <end position="383"/>
    </location>
</feature>
<dbReference type="Pfam" id="PF20431">
    <property type="entry name" value="E_motif"/>
    <property type="match status" value="1"/>
</dbReference>
<dbReference type="EMBL" id="GDJX01025353">
    <property type="protein sequence ID" value="JAT42583.1"/>
    <property type="molecule type" value="Transcribed_RNA"/>
</dbReference>
<sequence>MAWFFRFLPISRWAGTSPRHGARACVTAPSVATGHGHSPLSLLLRHQLMRNPSTRVHALFITAGLHRVQADEVGLRLWNPLLRLYALGSFPEDALLLYRKMLHVGAGRLLPGDTFTLSFLVKACANLSQLGNGTQVHGVTLKKGFESDVYVQTALLNMYCEFGLIREAQQVFDAMPERNLVTWNAMMTGLMRWGAVDHARMLFYAMHDRNVISWTCMIDGYTRANRFMEALLLFCKMIAEGLWPTEITVLAIAPAISNLGALDIAESIHAYCEKNGLNMSDVRVSNCLIDMYAKCGSIDSSLKVFNDMADERNLVSWTSIVSGFAMHGMAKEVVELLEGMGKEEIRPNRVTFLCMLNACSHGGLVNEGLKIFSDMVHVYGIEPEIKHYGCVIDMLGRAGRLEEAEKMILEMPVDVNVVVWRTLLNCCGMHGNAEVGERVLGRILELERGYGGDYVILSNVFSVTGRFQNAEEIRKLMDERNVSKVPGHSIV</sequence>
<dbReference type="PANTHER" id="PTHR47926:SF460">
    <property type="entry name" value="OS01G0815900 PROTEIN"/>
    <property type="match status" value="1"/>
</dbReference>
<dbReference type="GO" id="GO:0003723">
    <property type="term" value="F:RNA binding"/>
    <property type="evidence" value="ECO:0007669"/>
    <property type="project" value="InterPro"/>
</dbReference>
<dbReference type="InterPro" id="IPR046960">
    <property type="entry name" value="PPR_At4g14850-like_plant"/>
</dbReference>
<organism evidence="3">
    <name type="scientific">Anthurium amnicola</name>
    <dbReference type="NCBI Taxonomy" id="1678845"/>
    <lineage>
        <taxon>Eukaryota</taxon>
        <taxon>Viridiplantae</taxon>
        <taxon>Streptophyta</taxon>
        <taxon>Embryophyta</taxon>
        <taxon>Tracheophyta</taxon>
        <taxon>Spermatophyta</taxon>
        <taxon>Magnoliopsida</taxon>
        <taxon>Liliopsida</taxon>
        <taxon>Araceae</taxon>
        <taxon>Pothoideae</taxon>
        <taxon>Potheae</taxon>
        <taxon>Anthurium</taxon>
    </lineage>
</organism>